<dbReference type="SUPFAM" id="SSF55073">
    <property type="entry name" value="Nucleotide cyclase"/>
    <property type="match status" value="1"/>
</dbReference>
<dbReference type="Pfam" id="PF23598">
    <property type="entry name" value="LRR_14"/>
    <property type="match status" value="1"/>
</dbReference>
<dbReference type="InterPro" id="IPR032675">
    <property type="entry name" value="LRR_dom_sf"/>
</dbReference>
<dbReference type="PROSITE" id="PS50200">
    <property type="entry name" value="RA"/>
    <property type="match status" value="1"/>
</dbReference>
<evidence type="ECO:0000256" key="6">
    <source>
        <dbReference type="ARBA" id="ARBA00022723"/>
    </source>
</evidence>
<comment type="catalytic activity">
    <reaction evidence="1">
        <text>ATP = 3',5'-cyclic AMP + diphosphate</text>
        <dbReference type="Rhea" id="RHEA:15389"/>
        <dbReference type="ChEBI" id="CHEBI:30616"/>
        <dbReference type="ChEBI" id="CHEBI:33019"/>
        <dbReference type="ChEBI" id="CHEBI:58165"/>
        <dbReference type="EC" id="4.6.1.1"/>
    </reaction>
</comment>
<dbReference type="SMART" id="SM00364">
    <property type="entry name" value="LRR_BAC"/>
    <property type="match status" value="8"/>
</dbReference>
<protein>
    <recommendedName>
        <fullName evidence="4">Adenylate cyclase</fullName>
        <ecNumber evidence="3">4.6.1.1</ecNumber>
    </recommendedName>
    <alternativeName>
        <fullName evidence="11">ATP pyrophosphate-lyase</fullName>
    </alternativeName>
    <alternativeName>
        <fullName evidence="12">Adenylyl cyclase</fullName>
    </alternativeName>
</protein>
<feature type="domain" description="Ras-associating" evidence="15">
    <location>
        <begin position="124"/>
        <end position="214"/>
    </location>
</feature>
<feature type="region of interest" description="Disordered" evidence="13">
    <location>
        <begin position="35"/>
        <end position="64"/>
    </location>
</feature>
<evidence type="ECO:0000259" key="15">
    <source>
        <dbReference type="PROSITE" id="PS50200"/>
    </source>
</evidence>
<dbReference type="Pfam" id="PF00211">
    <property type="entry name" value="Guanylate_cyc"/>
    <property type="match status" value="1"/>
</dbReference>
<dbReference type="InterPro" id="IPR001932">
    <property type="entry name" value="PPM-type_phosphatase-like_dom"/>
</dbReference>
<dbReference type="Proteomes" id="UP001498771">
    <property type="component" value="Unassembled WGS sequence"/>
</dbReference>
<feature type="domain" description="PPM-type phosphatase" evidence="16">
    <location>
        <begin position="894"/>
        <end position="1170"/>
    </location>
</feature>
<dbReference type="Gene3D" id="3.60.40.10">
    <property type="entry name" value="PPM-type phosphatase domain"/>
    <property type="match status" value="1"/>
</dbReference>
<dbReference type="Pfam" id="PF00481">
    <property type="entry name" value="PP2C"/>
    <property type="match status" value="1"/>
</dbReference>
<evidence type="ECO:0000256" key="3">
    <source>
        <dbReference type="ARBA" id="ARBA00012201"/>
    </source>
</evidence>
<evidence type="ECO:0000313" key="18">
    <source>
        <dbReference type="Proteomes" id="UP001498771"/>
    </source>
</evidence>
<dbReference type="Gene3D" id="3.30.70.1230">
    <property type="entry name" value="Nucleotide cyclase"/>
    <property type="match status" value="1"/>
</dbReference>
<dbReference type="SMART" id="SM00365">
    <property type="entry name" value="LRR_SD22"/>
    <property type="match status" value="6"/>
</dbReference>
<dbReference type="Pfam" id="PF21187">
    <property type="entry name" value="CYAA_C"/>
    <property type="match status" value="1"/>
</dbReference>
<dbReference type="InterPro" id="IPR001054">
    <property type="entry name" value="A/G_cyclase"/>
</dbReference>
<dbReference type="SMART" id="SM00314">
    <property type="entry name" value="RA"/>
    <property type="match status" value="1"/>
</dbReference>
<proteinExistence type="inferred from homology"/>
<dbReference type="InterPro" id="IPR055414">
    <property type="entry name" value="LRR_R13L4/SHOC2-like"/>
</dbReference>
<dbReference type="Pfam" id="PF13855">
    <property type="entry name" value="LRR_8"/>
    <property type="match status" value="2"/>
</dbReference>
<dbReference type="Gene3D" id="3.80.10.10">
    <property type="entry name" value="Ribonuclease Inhibitor"/>
    <property type="match status" value="4"/>
</dbReference>
<dbReference type="Pfam" id="PF00560">
    <property type="entry name" value="LRR_1"/>
    <property type="match status" value="1"/>
</dbReference>
<keyword evidence="6" id="KW-0479">Metal-binding</keyword>
<keyword evidence="8" id="KW-0460">Magnesium</keyword>
<feature type="compositionally biased region" description="Polar residues" evidence="13">
    <location>
        <begin position="35"/>
        <end position="51"/>
    </location>
</feature>
<feature type="region of interest" description="Disordered" evidence="13">
    <location>
        <begin position="625"/>
        <end position="686"/>
    </location>
</feature>
<evidence type="ECO:0000313" key="17">
    <source>
        <dbReference type="EMBL" id="KAK7206497.1"/>
    </source>
</evidence>
<dbReference type="RefSeq" id="XP_064769530.1">
    <property type="nucleotide sequence ID" value="XM_064910356.1"/>
</dbReference>
<dbReference type="PROSITE" id="PS51746">
    <property type="entry name" value="PPM_2"/>
    <property type="match status" value="1"/>
</dbReference>
<dbReference type="CDD" id="cd07302">
    <property type="entry name" value="CHD"/>
    <property type="match status" value="1"/>
</dbReference>
<dbReference type="SMART" id="SM00044">
    <property type="entry name" value="CYCc"/>
    <property type="match status" value="1"/>
</dbReference>
<evidence type="ECO:0000256" key="11">
    <source>
        <dbReference type="ARBA" id="ARBA00032597"/>
    </source>
</evidence>
<keyword evidence="9" id="KW-0115">cAMP biosynthesis</keyword>
<keyword evidence="5" id="KW-0433">Leucine-rich repeat</keyword>
<dbReference type="InterPro" id="IPR048580">
    <property type="entry name" value="CYAA_C"/>
</dbReference>
<dbReference type="InterPro" id="IPR003591">
    <property type="entry name" value="Leu-rich_rpt_typical-subtyp"/>
</dbReference>
<evidence type="ECO:0000259" key="16">
    <source>
        <dbReference type="PROSITE" id="PS51746"/>
    </source>
</evidence>
<evidence type="ECO:0000256" key="4">
    <source>
        <dbReference type="ARBA" id="ARBA00021420"/>
    </source>
</evidence>
<evidence type="ECO:0000256" key="13">
    <source>
        <dbReference type="SAM" id="MobiDB-lite"/>
    </source>
</evidence>
<reference evidence="17 18" key="1">
    <citation type="submission" date="2024-03" db="EMBL/GenBank/DDBJ databases">
        <title>Genome-scale model development and genomic sequencing of the oleaginous clade Lipomyces.</title>
        <authorList>
            <consortium name="Lawrence Berkeley National Laboratory"/>
            <person name="Czajka J.J."/>
            <person name="Han Y."/>
            <person name="Kim J."/>
            <person name="Mondo S.J."/>
            <person name="Hofstad B.A."/>
            <person name="Robles A."/>
            <person name="Haridas S."/>
            <person name="Riley R."/>
            <person name="LaButti K."/>
            <person name="Pangilinan J."/>
            <person name="Andreopoulos W."/>
            <person name="Lipzen A."/>
            <person name="Yan J."/>
            <person name="Wang M."/>
            <person name="Ng V."/>
            <person name="Grigoriev I.V."/>
            <person name="Spatafora J.W."/>
            <person name="Magnuson J.K."/>
            <person name="Baker S.E."/>
            <person name="Pomraning K.R."/>
        </authorList>
    </citation>
    <scope>NUCLEOTIDE SEQUENCE [LARGE SCALE GENOMIC DNA]</scope>
    <source>
        <strain evidence="17 18">Phaff 52-87</strain>
    </source>
</reference>
<evidence type="ECO:0000256" key="2">
    <source>
        <dbReference type="ARBA" id="ARBA00005381"/>
    </source>
</evidence>
<dbReference type="InterPro" id="IPR036457">
    <property type="entry name" value="PPM-type-like_dom_sf"/>
</dbReference>
<dbReference type="PROSITE" id="PS50125">
    <property type="entry name" value="GUANYLATE_CYCLASE_2"/>
    <property type="match status" value="1"/>
</dbReference>
<evidence type="ECO:0000256" key="10">
    <source>
        <dbReference type="ARBA" id="ARBA00023239"/>
    </source>
</evidence>
<gene>
    <name evidence="17" type="ORF">BZA70DRAFT_235934</name>
</gene>
<accession>A0ABR1F9H9</accession>
<dbReference type="SUPFAM" id="SSF81606">
    <property type="entry name" value="PP2C-like"/>
    <property type="match status" value="1"/>
</dbReference>
<dbReference type="GeneID" id="90035868"/>
<dbReference type="SUPFAM" id="SSF52058">
    <property type="entry name" value="L domain-like"/>
    <property type="match status" value="3"/>
</dbReference>
<dbReference type="InterPro" id="IPR050216">
    <property type="entry name" value="LRR_domain-containing"/>
</dbReference>
<dbReference type="SMART" id="SM00369">
    <property type="entry name" value="LRR_TYP"/>
    <property type="match status" value="13"/>
</dbReference>
<evidence type="ECO:0000256" key="7">
    <source>
        <dbReference type="ARBA" id="ARBA00022737"/>
    </source>
</evidence>
<keyword evidence="10" id="KW-0456">Lyase</keyword>
<name>A0ABR1F9H9_9ASCO</name>
<dbReference type="SMART" id="SM00332">
    <property type="entry name" value="PP2Cc"/>
    <property type="match status" value="1"/>
</dbReference>
<dbReference type="CDD" id="cd00143">
    <property type="entry name" value="PP2Cc"/>
    <property type="match status" value="1"/>
</dbReference>
<dbReference type="InterPro" id="IPR055071">
    <property type="entry name" value="RA_PHLPP-like"/>
</dbReference>
<comment type="similarity">
    <text evidence="2">Belongs to the adenylyl cyclase class-3 family.</text>
</comment>
<evidence type="ECO:0000256" key="12">
    <source>
        <dbReference type="ARBA" id="ARBA00032637"/>
    </source>
</evidence>
<keyword evidence="7" id="KW-0677">Repeat</keyword>
<dbReference type="EC" id="4.6.1.1" evidence="3"/>
<evidence type="ECO:0000256" key="8">
    <source>
        <dbReference type="ARBA" id="ARBA00022842"/>
    </source>
</evidence>
<evidence type="ECO:0000256" key="5">
    <source>
        <dbReference type="ARBA" id="ARBA00022614"/>
    </source>
</evidence>
<feature type="domain" description="Guanylate cyclase" evidence="14">
    <location>
        <begin position="1237"/>
        <end position="1374"/>
    </location>
</feature>
<feature type="compositionally biased region" description="Low complexity" evidence="13">
    <location>
        <begin position="637"/>
        <end position="655"/>
    </location>
</feature>
<dbReference type="CDD" id="cd17214">
    <property type="entry name" value="RA_CYR1_like"/>
    <property type="match status" value="1"/>
</dbReference>
<dbReference type="InterPro" id="IPR001611">
    <property type="entry name" value="Leu-rich_rpt"/>
</dbReference>
<organism evidence="17 18">
    <name type="scientific">Myxozyma melibiosi</name>
    <dbReference type="NCBI Taxonomy" id="54550"/>
    <lineage>
        <taxon>Eukaryota</taxon>
        <taxon>Fungi</taxon>
        <taxon>Dikarya</taxon>
        <taxon>Ascomycota</taxon>
        <taxon>Saccharomycotina</taxon>
        <taxon>Lipomycetes</taxon>
        <taxon>Lipomycetales</taxon>
        <taxon>Lipomycetaceae</taxon>
        <taxon>Myxozyma</taxon>
    </lineage>
</organism>
<dbReference type="PANTHER" id="PTHR48051:SF1">
    <property type="entry name" value="RAS SUPPRESSOR PROTEIN 1"/>
    <property type="match status" value="1"/>
</dbReference>
<dbReference type="PANTHER" id="PTHR48051">
    <property type="match status" value="1"/>
</dbReference>
<sequence>MTGVLKPDIQRAAQDCNTHKKHSILTRKLRTYNKAGNASSSTSLAGTSNRKANAGLPYNDSGISPHTLVAPSPIDRTTPVLYTGWDPPESWGVMRADSDVGHDHAVQKQPQAAPRPRASLKPSSTYYVRVFRTDGTFSTVSCPLDTTTTELLAILGRKFFLPSAAHYQIGFRRLGLLRILNPDEKPLMLQKRMLELSGYTDEDQIAGLGREDLGFLCRFLFIDAVTALPADHDSLTSGHKYTHVDLTRKNLLSLPEAIYRHAGEIVKLNLSSNLSLDLPDQFMQSCVNLQEIKFCGNEITHVPSSIVFATKLNYLDVSSNRLESLDDFQFDMLEALVSLKAQNNCLSQLPASLVHLHHLRYLNLSFNYLSKFPIEVCNLVTLLELDISFNSISELPPEIGQLCALETLAFTNNKLTGVLPNTFENLTSLKFLDIRYNDLTNVDVIMTLPRLEVFCSSHNSVSRLEKHARRMRVLHLNQNPVTRFQIPMTMATLTTLNLANAKMSSFPDGLFDMIPNLEKLDLDKNHFGAIPPEIGKLKRLTKFTCVGNSLASLPPEIGSLVELRELDVHSNSLSSLPSEIWQLANLEILNVSSNNLEAFPIFVYHNNSTTGSASETGTLKAIPSSEEVNEFGGSGNSGSRSSSSSRRPSNISESSARGPLEMTSSSSASLRKTGFPPSETGSRKDSTVSSSRLAYTFATSLKYLYLADNQLNDDCFKEISFLTELVVLNLGYNFLSEIPLGSIGRLTQLRELFLSGNNLTNLPADDLTQMKNLKIFHLNANKLLTIPSELAEIRDLQVLDVGSNSLKYNISNWPYDWNWNFNLQLKYLNLSGNKRLEIKPTPNTRSDHDLSDFSRLKRLRVLGLMDITLTNSSIPDQSEDRRIRTSGTEVHSMPYGMSDTLGKFTHLPYNDMVIERFRGKEEEVIFALFDGSPIDHHGSKIAKYVQERFAGELDNELASLREGEQVPAALRRTFLSLNKHLGTITMGDNEDQDRSAFTFSNAADDPTIGPKDMETGACATVVYITGNRLYIANVGDVRAILSRTDREFRVLTKKHEPAFSPEIDRIREAGGFVSQTGRLNGEVEVSRSFGYFNLVPCVQAAPSIVECELLDIDDMLIIASRNLWEYMDNQTAVDVAASERDDPMRAAQKLRDLAIAYGCTEKIVVMCVAVGDSGKSKQQLLQRQRAGMQGASLGSFSAVDDDDLFPQLKRRRARNYPEDAELARLGDEVSPPVGELAMVFTDIKNSTLLWETSPVAMGSAIKIHNAIMRRQLRIVGGYEVKNEGDAFMVCFSTAAAAMVWAFGVQSQLLVAPWPSEITDSVDGAEVVDEENTLIYRGLSVRMGIHWGSPVCERDPITRRMDYFGPMVNRAARISTVADGGRIAVSLDFVTEIKRLEDAYKEAEGDIERLAGIIGDDMLARAIDRDLKLLHGYGWVMETVGEMKLKGLENTELISMIYPKSLAARMKIDVPDNSGASRSSVTTTATATANGNAASNALTTRENPVYATVISLRNITLRLEKLCSYLNGGSLVDESWAKFEVLAQEVSELGTREDALAAYLEHSITRLEVSYICLYDHVMVMRRMKKEKEKDG</sequence>
<dbReference type="Pfam" id="PF23010">
    <property type="entry name" value="RA_3"/>
    <property type="match status" value="1"/>
</dbReference>
<keyword evidence="18" id="KW-1185">Reference proteome</keyword>
<dbReference type="EMBL" id="JBBJBU010000002">
    <property type="protein sequence ID" value="KAK7206497.1"/>
    <property type="molecule type" value="Genomic_DNA"/>
</dbReference>
<comment type="caution">
    <text evidence="17">The sequence shown here is derived from an EMBL/GenBank/DDBJ whole genome shotgun (WGS) entry which is preliminary data.</text>
</comment>
<evidence type="ECO:0000259" key="14">
    <source>
        <dbReference type="PROSITE" id="PS50125"/>
    </source>
</evidence>
<evidence type="ECO:0000256" key="1">
    <source>
        <dbReference type="ARBA" id="ARBA00001593"/>
    </source>
</evidence>
<dbReference type="PROSITE" id="PS51450">
    <property type="entry name" value="LRR"/>
    <property type="match status" value="6"/>
</dbReference>
<dbReference type="InterPro" id="IPR000159">
    <property type="entry name" value="RA_dom"/>
</dbReference>
<evidence type="ECO:0000256" key="9">
    <source>
        <dbReference type="ARBA" id="ARBA00022998"/>
    </source>
</evidence>
<dbReference type="InterPro" id="IPR029787">
    <property type="entry name" value="Nucleotide_cyclase"/>
</dbReference>